<accession>A0A6J7KKF4</accession>
<evidence type="ECO:0000256" key="1">
    <source>
        <dbReference type="ARBA" id="ARBA00009391"/>
    </source>
</evidence>
<reference evidence="9" key="1">
    <citation type="submission" date="2020-05" db="EMBL/GenBank/DDBJ databases">
        <authorList>
            <person name="Chiriac C."/>
            <person name="Salcher M."/>
            <person name="Ghai R."/>
            <person name="Kavagutti S V."/>
        </authorList>
    </citation>
    <scope>NUCLEOTIDE SEQUENCE</scope>
</reference>
<keyword evidence="2" id="KW-0547">Nucleotide-binding</keyword>
<feature type="domain" description="RecA family profile 1" evidence="7">
    <location>
        <begin position="56"/>
        <end position="215"/>
    </location>
</feature>
<feature type="compositionally biased region" description="Low complexity" evidence="6">
    <location>
        <begin position="1"/>
        <end position="10"/>
    </location>
</feature>
<dbReference type="InterPro" id="IPR049428">
    <property type="entry name" value="RecA-like_N"/>
</dbReference>
<gene>
    <name evidence="9" type="ORF">UFOPK3789_00983</name>
</gene>
<dbReference type="InterPro" id="IPR013765">
    <property type="entry name" value="DNA_recomb/repair_RecA"/>
</dbReference>
<dbReference type="GO" id="GO:0005829">
    <property type="term" value="C:cytosol"/>
    <property type="evidence" value="ECO:0007669"/>
    <property type="project" value="TreeGrafter"/>
</dbReference>
<keyword evidence="3" id="KW-0067">ATP-binding</keyword>
<dbReference type="GO" id="GO:0005524">
    <property type="term" value="F:ATP binding"/>
    <property type="evidence" value="ECO:0007669"/>
    <property type="project" value="UniProtKB-KW"/>
</dbReference>
<dbReference type="SUPFAM" id="SSF54752">
    <property type="entry name" value="RecA protein, C-terminal domain"/>
    <property type="match status" value="1"/>
</dbReference>
<keyword evidence="4" id="KW-0238">DNA-binding</keyword>
<dbReference type="GO" id="GO:0006310">
    <property type="term" value="P:DNA recombination"/>
    <property type="evidence" value="ECO:0007669"/>
    <property type="project" value="UniProtKB-KW"/>
</dbReference>
<dbReference type="InterPro" id="IPR020588">
    <property type="entry name" value="RecA_ATP-bd"/>
</dbReference>
<feature type="region of interest" description="Disordered" evidence="6">
    <location>
        <begin position="1"/>
        <end position="23"/>
    </location>
</feature>
<dbReference type="SUPFAM" id="SSF52540">
    <property type="entry name" value="P-loop containing nucleoside triphosphate hydrolases"/>
    <property type="match status" value="1"/>
</dbReference>
<comment type="similarity">
    <text evidence="1">Belongs to the RecA family.</text>
</comment>
<dbReference type="Pfam" id="PF00154">
    <property type="entry name" value="RecA_N"/>
    <property type="match status" value="1"/>
</dbReference>
<dbReference type="FunFam" id="3.40.50.300:FF:000087">
    <property type="entry name" value="Recombinase RecA"/>
    <property type="match status" value="1"/>
</dbReference>
<evidence type="ECO:0000256" key="5">
    <source>
        <dbReference type="ARBA" id="ARBA00023172"/>
    </source>
</evidence>
<dbReference type="CDD" id="cd00983">
    <property type="entry name" value="RecA"/>
    <property type="match status" value="1"/>
</dbReference>
<dbReference type="InterPro" id="IPR003593">
    <property type="entry name" value="AAA+_ATPase"/>
</dbReference>
<proteinExistence type="inferred from homology"/>
<evidence type="ECO:0000256" key="2">
    <source>
        <dbReference type="ARBA" id="ARBA00022741"/>
    </source>
</evidence>
<dbReference type="PANTHER" id="PTHR45900:SF1">
    <property type="entry name" value="MITOCHONDRIAL DNA REPAIR PROTEIN RECA HOMOLOG-RELATED"/>
    <property type="match status" value="1"/>
</dbReference>
<evidence type="ECO:0000256" key="6">
    <source>
        <dbReference type="SAM" id="MobiDB-lite"/>
    </source>
</evidence>
<organism evidence="9">
    <name type="scientific">freshwater metagenome</name>
    <dbReference type="NCBI Taxonomy" id="449393"/>
    <lineage>
        <taxon>unclassified sequences</taxon>
        <taxon>metagenomes</taxon>
        <taxon>ecological metagenomes</taxon>
    </lineage>
</organism>
<evidence type="ECO:0000256" key="4">
    <source>
        <dbReference type="ARBA" id="ARBA00023125"/>
    </source>
</evidence>
<dbReference type="PANTHER" id="PTHR45900">
    <property type="entry name" value="RECA"/>
    <property type="match status" value="1"/>
</dbReference>
<dbReference type="InterPro" id="IPR023400">
    <property type="entry name" value="RecA_C_sf"/>
</dbReference>
<dbReference type="PROSITE" id="PS00321">
    <property type="entry name" value="RECA_1"/>
    <property type="match status" value="1"/>
</dbReference>
<dbReference type="GO" id="GO:0003697">
    <property type="term" value="F:single-stranded DNA binding"/>
    <property type="evidence" value="ECO:0007669"/>
    <property type="project" value="InterPro"/>
</dbReference>
<dbReference type="InterPro" id="IPR049261">
    <property type="entry name" value="RecA-like_C"/>
</dbReference>
<protein>
    <submittedName>
        <fullName evidence="9">Unannotated protein</fullName>
    </submittedName>
</protein>
<keyword evidence="5" id="KW-0233">DNA recombination</keyword>
<sequence length="389" mass="41688">MRPTKAAKTPKPTPGIRETGGNTVERDKALEMALGQIEKQFGTGSIMRLGEQGNVGIEAISTGALALDLALGIGGLPRGRVIEIFGPESSGKSTLALHVVAEAQRNGGVCAYIDAEHALDPVYAKAIGVNVDDLLISQPDTGEQGLEIADMLIRSGALDVLVVDSVAALVPRAEIEGEMGDTHVGLQARLMSQAMRKLTGNLHKSRTICVFINQLREKIGVMFGSPETTPGGRALKFYSSVRLDIRRIEAIKDGTEIVGNRTRVKVVKNKVAPPFRQAEFDIMYGKGISSEGSILDVGVDLLIIKKSGAWFTYEGEQLGQGRENSKKFLSENIDLMFEISEKIRVASGLGQDAGVLEIDELDDLDSLNGLEIIDGLEVLKGPIEVDIDG</sequence>
<dbReference type="HAMAP" id="MF_00268">
    <property type="entry name" value="RecA"/>
    <property type="match status" value="1"/>
</dbReference>
<dbReference type="InterPro" id="IPR027417">
    <property type="entry name" value="P-loop_NTPase"/>
</dbReference>
<dbReference type="NCBIfam" id="TIGR02012">
    <property type="entry name" value="tigrfam_recA"/>
    <property type="match status" value="1"/>
</dbReference>
<feature type="domain" description="RecA family profile 2" evidence="8">
    <location>
        <begin position="220"/>
        <end position="293"/>
    </location>
</feature>
<dbReference type="AlphaFoldDB" id="A0A6J7KKF4"/>
<dbReference type="Pfam" id="PF21096">
    <property type="entry name" value="RecA_C"/>
    <property type="match status" value="1"/>
</dbReference>
<dbReference type="InterPro" id="IPR020584">
    <property type="entry name" value="DNA_recomb/repair_RecA_CS"/>
</dbReference>
<dbReference type="PRINTS" id="PR00142">
    <property type="entry name" value="RECA"/>
</dbReference>
<dbReference type="SMART" id="SM00382">
    <property type="entry name" value="AAA"/>
    <property type="match status" value="1"/>
</dbReference>
<dbReference type="Gene3D" id="3.40.50.300">
    <property type="entry name" value="P-loop containing nucleotide triphosphate hydrolases"/>
    <property type="match status" value="1"/>
</dbReference>
<dbReference type="GO" id="GO:0140664">
    <property type="term" value="F:ATP-dependent DNA damage sensor activity"/>
    <property type="evidence" value="ECO:0007669"/>
    <property type="project" value="InterPro"/>
</dbReference>
<evidence type="ECO:0000313" key="9">
    <source>
        <dbReference type="EMBL" id="CAB4955925.1"/>
    </source>
</evidence>
<evidence type="ECO:0000259" key="8">
    <source>
        <dbReference type="PROSITE" id="PS50163"/>
    </source>
</evidence>
<dbReference type="PROSITE" id="PS50162">
    <property type="entry name" value="RECA_2"/>
    <property type="match status" value="1"/>
</dbReference>
<evidence type="ECO:0000256" key="3">
    <source>
        <dbReference type="ARBA" id="ARBA00022840"/>
    </source>
</evidence>
<evidence type="ECO:0000259" key="7">
    <source>
        <dbReference type="PROSITE" id="PS50162"/>
    </source>
</evidence>
<dbReference type="EMBL" id="CAFBNL010000055">
    <property type="protein sequence ID" value="CAB4955925.1"/>
    <property type="molecule type" value="Genomic_DNA"/>
</dbReference>
<dbReference type="GO" id="GO:0006281">
    <property type="term" value="P:DNA repair"/>
    <property type="evidence" value="ECO:0007669"/>
    <property type="project" value="InterPro"/>
</dbReference>
<dbReference type="PROSITE" id="PS50163">
    <property type="entry name" value="RECA_3"/>
    <property type="match status" value="1"/>
</dbReference>
<dbReference type="InterPro" id="IPR020587">
    <property type="entry name" value="RecA_monomer-monomer_interface"/>
</dbReference>
<name>A0A6J7KKF4_9ZZZZ</name>